<evidence type="ECO:0000313" key="3">
    <source>
        <dbReference type="Proteomes" id="UP000198683"/>
    </source>
</evidence>
<proteinExistence type="predicted"/>
<protein>
    <submittedName>
        <fullName evidence="2">Uncharacterized protein</fullName>
    </submittedName>
</protein>
<dbReference type="RefSeq" id="WP_090764355.1">
    <property type="nucleotide sequence ID" value="NZ_FNFB01000007.1"/>
</dbReference>
<feature type="chain" id="PRO_5011580677" evidence="1">
    <location>
        <begin position="29"/>
        <end position="140"/>
    </location>
</feature>
<reference evidence="2 3" key="1">
    <citation type="submission" date="2016-10" db="EMBL/GenBank/DDBJ databases">
        <authorList>
            <person name="de Groot N.N."/>
        </authorList>
    </citation>
    <scope>NUCLEOTIDE SEQUENCE [LARGE SCALE GENOMIC DNA]</scope>
    <source>
        <strain evidence="2 3">CGMCC 4.5681</strain>
    </source>
</reference>
<dbReference type="EMBL" id="FNFB01000007">
    <property type="protein sequence ID" value="SDK38966.1"/>
    <property type="molecule type" value="Genomic_DNA"/>
</dbReference>
<dbReference type="AlphaFoldDB" id="A0A1G9BHH7"/>
<evidence type="ECO:0000256" key="1">
    <source>
        <dbReference type="SAM" id="SignalP"/>
    </source>
</evidence>
<gene>
    <name evidence="2" type="ORF">SAMN05421874_107165</name>
</gene>
<keyword evidence="3" id="KW-1185">Reference proteome</keyword>
<organism evidence="2 3">
    <name type="scientific">Nonomuraea maritima</name>
    <dbReference type="NCBI Taxonomy" id="683260"/>
    <lineage>
        <taxon>Bacteria</taxon>
        <taxon>Bacillati</taxon>
        <taxon>Actinomycetota</taxon>
        <taxon>Actinomycetes</taxon>
        <taxon>Streptosporangiales</taxon>
        <taxon>Streptosporangiaceae</taxon>
        <taxon>Nonomuraea</taxon>
    </lineage>
</organism>
<dbReference type="Proteomes" id="UP000198683">
    <property type="component" value="Unassembled WGS sequence"/>
</dbReference>
<feature type="signal peptide" evidence="1">
    <location>
        <begin position="1"/>
        <end position="28"/>
    </location>
</feature>
<evidence type="ECO:0000313" key="2">
    <source>
        <dbReference type="EMBL" id="SDK38966.1"/>
    </source>
</evidence>
<sequence>MKISNILGGAAVVGTLLGGLAMAPSAQAATTGQTAATSVTSVASVAQATTFGRNFGYSYRGYSLRGTWWKSNGRYFFNFKHFAGRNFNKHYFFQGVDSRGHRFSYNYSDFFRHYRNGSGGLRHLVVIIIVDGHRSVHQLW</sequence>
<keyword evidence="1" id="KW-0732">Signal</keyword>
<accession>A0A1G9BHH7</accession>
<name>A0A1G9BHH7_9ACTN</name>